<evidence type="ECO:0000313" key="1">
    <source>
        <dbReference type="EMBL" id="STH73526.1"/>
    </source>
</evidence>
<sequence length="471" mass="52340">MSNLPTTVNTTAVTTGVDNFTTSLTTYLTDLNLPANGVLVGNDQRYTVIDNFPKVIGGIDSARLSDSLYLSKFIAACGAGLFDAALNFLWNETVVNLRWKVSLNDIDYFYDSIVTDTKRRDKLKTVDDLVNIEEWELVKGCHLTGLLSDIGFKHLDYIRDMRNWASAAHPNQSQLTGFMLISWLETCIKEVIAKEPEPSALQIKRVLSNIRGANLEGDDLAHIKSAMENLPQDVVDSFLRTIFGMYTNDNAAVQVKNNIKGIAKKCWDLSSETTKYSCGIRYQSFAANGERARKDAANEFLTTVSGLPYLPSDSLAVEISIRVTNLYQAHFGWNNFHNEPAHASSLAAYISSAGNVPDSVRFEYVKTIVLCYLGNSYGVSNMAVSYYEEMIGKFGEAELKEFVKIIYDKDVISRLATQTCASRYKHIASNFVSRTTNQITSQALNAIIASTALQLPNLSKATAYDKLIRSY</sequence>
<protein>
    <submittedName>
        <fullName evidence="1">Uncharacterized protein</fullName>
    </submittedName>
</protein>
<dbReference type="RefSeq" id="WP_073841078.1">
    <property type="nucleotide sequence ID" value="NZ_CABWBO010000229.1"/>
</dbReference>
<dbReference type="AlphaFoldDB" id="A0A376P5F9"/>
<name>A0A376P5F9_ECOLX</name>
<evidence type="ECO:0000313" key="2">
    <source>
        <dbReference type="Proteomes" id="UP000254428"/>
    </source>
</evidence>
<dbReference type="EMBL" id="UGBT01000002">
    <property type="protein sequence ID" value="STH73526.1"/>
    <property type="molecule type" value="Genomic_DNA"/>
</dbReference>
<accession>A0A376P5F9</accession>
<proteinExistence type="predicted"/>
<organism evidence="1 2">
    <name type="scientific">Escherichia coli</name>
    <dbReference type="NCBI Taxonomy" id="562"/>
    <lineage>
        <taxon>Bacteria</taxon>
        <taxon>Pseudomonadati</taxon>
        <taxon>Pseudomonadota</taxon>
        <taxon>Gammaproteobacteria</taxon>
        <taxon>Enterobacterales</taxon>
        <taxon>Enterobacteriaceae</taxon>
        <taxon>Escherichia</taxon>
    </lineage>
</organism>
<reference evidence="1 2" key="1">
    <citation type="submission" date="2018-06" db="EMBL/GenBank/DDBJ databases">
        <authorList>
            <consortium name="Pathogen Informatics"/>
            <person name="Doyle S."/>
        </authorList>
    </citation>
    <scope>NUCLEOTIDE SEQUENCE [LARGE SCALE GENOMIC DNA]</scope>
    <source>
        <strain evidence="1 2">NCTC11341</strain>
    </source>
</reference>
<gene>
    <name evidence="1" type="ORF">NCTC11341_05241</name>
</gene>
<dbReference type="Proteomes" id="UP000254428">
    <property type="component" value="Unassembled WGS sequence"/>
</dbReference>